<evidence type="ECO:0000313" key="4">
    <source>
        <dbReference type="EMBL" id="NNM71808.1"/>
    </source>
</evidence>
<comment type="caution">
    <text evidence="4">The sequence shown here is derived from an EMBL/GenBank/DDBJ whole genome shotgun (WGS) entry which is preliminary data.</text>
</comment>
<evidence type="ECO:0000259" key="3">
    <source>
        <dbReference type="Pfam" id="PF01464"/>
    </source>
</evidence>
<comment type="similarity">
    <text evidence="1">Belongs to the virb1 family.</text>
</comment>
<protein>
    <submittedName>
        <fullName evidence="4">Transglycosylase SLT domain-containing protein</fullName>
    </submittedName>
</protein>
<evidence type="ECO:0000313" key="5">
    <source>
        <dbReference type="Proteomes" id="UP000564885"/>
    </source>
</evidence>
<dbReference type="InterPro" id="IPR023346">
    <property type="entry name" value="Lysozyme-like_dom_sf"/>
</dbReference>
<dbReference type="InterPro" id="IPR008258">
    <property type="entry name" value="Transglycosylase_SLT_dom_1"/>
</dbReference>
<gene>
    <name evidence="4" type="ORF">HJG44_05265</name>
</gene>
<feature type="region of interest" description="Disordered" evidence="2">
    <location>
        <begin position="155"/>
        <end position="174"/>
    </location>
</feature>
<name>A0A849I368_9HYPH</name>
<dbReference type="Proteomes" id="UP000564885">
    <property type="component" value="Unassembled WGS sequence"/>
</dbReference>
<evidence type="ECO:0000256" key="1">
    <source>
        <dbReference type="ARBA" id="ARBA00009387"/>
    </source>
</evidence>
<dbReference type="RefSeq" id="WP_171217346.1">
    <property type="nucleotide sequence ID" value="NZ_JABEPP010000002.1"/>
</dbReference>
<dbReference type="EMBL" id="JABEPP010000002">
    <property type="protein sequence ID" value="NNM71808.1"/>
    <property type="molecule type" value="Genomic_DNA"/>
</dbReference>
<accession>A0A849I368</accession>
<evidence type="ECO:0000256" key="2">
    <source>
        <dbReference type="SAM" id="MobiDB-lite"/>
    </source>
</evidence>
<organism evidence="4 5">
    <name type="scientific">Enterovirga aerilata</name>
    <dbReference type="NCBI Taxonomy" id="2730920"/>
    <lineage>
        <taxon>Bacteria</taxon>
        <taxon>Pseudomonadati</taxon>
        <taxon>Pseudomonadota</taxon>
        <taxon>Alphaproteobacteria</taxon>
        <taxon>Hyphomicrobiales</taxon>
        <taxon>Methylobacteriaceae</taxon>
        <taxon>Enterovirga</taxon>
    </lineage>
</organism>
<reference evidence="4 5" key="1">
    <citation type="submission" date="2020-04" db="EMBL/GenBank/DDBJ databases">
        <title>Enterovirga sp. isolate from soil.</title>
        <authorList>
            <person name="Chea S."/>
            <person name="Kim D.-U."/>
        </authorList>
    </citation>
    <scope>NUCLEOTIDE SEQUENCE [LARGE SCALE GENOMIC DNA]</scope>
    <source>
        <strain evidence="4 5">DB1703</strain>
    </source>
</reference>
<dbReference type="SUPFAM" id="SSF53955">
    <property type="entry name" value="Lysozyme-like"/>
    <property type="match status" value="1"/>
</dbReference>
<sequence>MRVWTEATFREAAELDPDTQDPVLWLSSREPGRRLGTVLDAIDRAGSRVGRITAVIGFGFLASGAIPNSALAPVGSAHAAGERFKLQPVFPVLVEHVNEPTVRGIDPIRPVTAVPAAVAIPPAATVTAVEDMRAVTQSAPDRPAELAMPAATPRSEIAAASPSPGEIRHPSFEESRDEVEDYLRFGSRELPRRLVETIVKAAHATDVDPIYLMALADKESSFRTEVRAATSSAEGLFQFIERTWLDTVKAFGPKHGLGAEAALIETVDDKPTVADDADRTRILNLRRDPYVAAVMAAEMLRRDAALIGLKIGRELNATEMYLAHFLGLDGATRFIAMKAARKAKSATAAFPAAARANASIFFERGRKGRRKGLSVPEVYAKIDRMIDARLEMFRPVKVMAEAGPNG</sequence>
<keyword evidence="5" id="KW-1185">Reference proteome</keyword>
<proteinExistence type="inferred from homology"/>
<feature type="domain" description="Transglycosylase SLT" evidence="3">
    <location>
        <begin position="198"/>
        <end position="252"/>
    </location>
</feature>
<dbReference type="Pfam" id="PF01464">
    <property type="entry name" value="SLT"/>
    <property type="match status" value="1"/>
</dbReference>
<dbReference type="Gene3D" id="1.10.530.10">
    <property type="match status" value="1"/>
</dbReference>
<dbReference type="AlphaFoldDB" id="A0A849I368"/>